<protein>
    <submittedName>
        <fullName evidence="1">Uncharacterized protein</fullName>
    </submittedName>
</protein>
<sequence>PWRLGCGFFSGRLIRDAPSFVVVHKPCVSPPVAYLRCHEVGETSWRSECIRVGCLLVFFLHLHQDLCPRSWRNCPLCWCLQCIFLMVLQCNSYCISSVIVSGFTV</sequence>
<dbReference type="Gramene" id="TuG1812G0600000004.01.T02">
    <property type="protein sequence ID" value="TuG1812G0600000004.01.T02"/>
    <property type="gene ID" value="TuG1812G0600000004.01"/>
</dbReference>
<dbReference type="Proteomes" id="UP000015106">
    <property type="component" value="Chromosome 6"/>
</dbReference>
<organism evidence="1 2">
    <name type="scientific">Triticum urartu</name>
    <name type="common">Red wild einkorn</name>
    <name type="synonym">Crithodium urartu</name>
    <dbReference type="NCBI Taxonomy" id="4572"/>
    <lineage>
        <taxon>Eukaryota</taxon>
        <taxon>Viridiplantae</taxon>
        <taxon>Streptophyta</taxon>
        <taxon>Embryophyta</taxon>
        <taxon>Tracheophyta</taxon>
        <taxon>Spermatophyta</taxon>
        <taxon>Magnoliopsida</taxon>
        <taxon>Liliopsida</taxon>
        <taxon>Poales</taxon>
        <taxon>Poaceae</taxon>
        <taxon>BOP clade</taxon>
        <taxon>Pooideae</taxon>
        <taxon>Triticodae</taxon>
        <taxon>Triticeae</taxon>
        <taxon>Triticinae</taxon>
        <taxon>Triticum</taxon>
    </lineage>
</organism>
<reference evidence="1" key="2">
    <citation type="submission" date="2018-03" db="EMBL/GenBank/DDBJ databases">
        <title>The Triticum urartu genome reveals the dynamic nature of wheat genome evolution.</title>
        <authorList>
            <person name="Ling H."/>
            <person name="Ma B."/>
            <person name="Shi X."/>
            <person name="Liu H."/>
            <person name="Dong L."/>
            <person name="Sun H."/>
            <person name="Cao Y."/>
            <person name="Gao Q."/>
            <person name="Zheng S."/>
            <person name="Li Y."/>
            <person name="Yu Y."/>
            <person name="Du H."/>
            <person name="Qi M."/>
            <person name="Li Y."/>
            <person name="Yu H."/>
            <person name="Cui Y."/>
            <person name="Wang N."/>
            <person name="Chen C."/>
            <person name="Wu H."/>
            <person name="Zhao Y."/>
            <person name="Zhang J."/>
            <person name="Li Y."/>
            <person name="Zhou W."/>
            <person name="Zhang B."/>
            <person name="Hu W."/>
            <person name="Eijk M."/>
            <person name="Tang J."/>
            <person name="Witsenboer H."/>
            <person name="Zhao S."/>
            <person name="Li Z."/>
            <person name="Zhang A."/>
            <person name="Wang D."/>
            <person name="Liang C."/>
        </authorList>
    </citation>
    <scope>NUCLEOTIDE SEQUENCE [LARGE SCALE GENOMIC DNA]</scope>
    <source>
        <strain evidence="1">cv. G1812</strain>
    </source>
</reference>
<proteinExistence type="predicted"/>
<accession>A0A8R7QIV6</accession>
<evidence type="ECO:0000313" key="2">
    <source>
        <dbReference type="Proteomes" id="UP000015106"/>
    </source>
</evidence>
<evidence type="ECO:0000313" key="1">
    <source>
        <dbReference type="EnsemblPlants" id="TuG1812G0600000004.01.T02"/>
    </source>
</evidence>
<reference evidence="1" key="3">
    <citation type="submission" date="2022-06" db="UniProtKB">
        <authorList>
            <consortium name="EnsemblPlants"/>
        </authorList>
    </citation>
    <scope>IDENTIFICATION</scope>
</reference>
<name>A0A8R7QIV6_TRIUA</name>
<dbReference type="EnsemblPlants" id="TuG1812G0600000004.01.T02">
    <property type="protein sequence ID" value="TuG1812G0600000004.01.T02"/>
    <property type="gene ID" value="TuG1812G0600000004.01"/>
</dbReference>
<reference evidence="2" key="1">
    <citation type="journal article" date="2013" name="Nature">
        <title>Draft genome of the wheat A-genome progenitor Triticum urartu.</title>
        <authorList>
            <person name="Ling H.Q."/>
            <person name="Zhao S."/>
            <person name="Liu D."/>
            <person name="Wang J."/>
            <person name="Sun H."/>
            <person name="Zhang C."/>
            <person name="Fan H."/>
            <person name="Li D."/>
            <person name="Dong L."/>
            <person name="Tao Y."/>
            <person name="Gao C."/>
            <person name="Wu H."/>
            <person name="Li Y."/>
            <person name="Cui Y."/>
            <person name="Guo X."/>
            <person name="Zheng S."/>
            <person name="Wang B."/>
            <person name="Yu K."/>
            <person name="Liang Q."/>
            <person name="Yang W."/>
            <person name="Lou X."/>
            <person name="Chen J."/>
            <person name="Feng M."/>
            <person name="Jian J."/>
            <person name="Zhang X."/>
            <person name="Luo G."/>
            <person name="Jiang Y."/>
            <person name="Liu J."/>
            <person name="Wang Z."/>
            <person name="Sha Y."/>
            <person name="Zhang B."/>
            <person name="Wu H."/>
            <person name="Tang D."/>
            <person name="Shen Q."/>
            <person name="Xue P."/>
            <person name="Zou S."/>
            <person name="Wang X."/>
            <person name="Liu X."/>
            <person name="Wang F."/>
            <person name="Yang Y."/>
            <person name="An X."/>
            <person name="Dong Z."/>
            <person name="Zhang K."/>
            <person name="Zhang X."/>
            <person name="Luo M.C."/>
            <person name="Dvorak J."/>
            <person name="Tong Y."/>
            <person name="Wang J."/>
            <person name="Yang H."/>
            <person name="Li Z."/>
            <person name="Wang D."/>
            <person name="Zhang A."/>
            <person name="Wang J."/>
        </authorList>
    </citation>
    <scope>NUCLEOTIDE SEQUENCE</scope>
    <source>
        <strain evidence="2">cv. G1812</strain>
    </source>
</reference>
<keyword evidence="2" id="KW-1185">Reference proteome</keyword>
<dbReference type="AlphaFoldDB" id="A0A8R7QIV6"/>